<comment type="subcellular location">
    <subcellularLocation>
        <location evidence="1">Carboxysome</location>
    </subcellularLocation>
</comment>
<sequence length="87" mass="9133">MYICKVQGKCVSTIKDEHLKGCSLITMQRLNKTKGPVGEMLVAVDTIGCSVGETVLVTRGSGARAVLGAESPADMVVVGIVDTYDCN</sequence>
<reference evidence="4" key="2">
    <citation type="submission" date="2013-06" db="EMBL/GenBank/DDBJ databases">
        <title>Draft genome sequence of Clostridium hylemonae (DSM 15053).</title>
        <authorList>
            <person name="Sudarsanam P."/>
            <person name="Ley R."/>
            <person name="Guruge J."/>
            <person name="Turnbaugh P.J."/>
            <person name="Mahowald M."/>
            <person name="Liep D."/>
            <person name="Gordon J."/>
        </authorList>
    </citation>
    <scope>NUCLEOTIDE SEQUENCE</scope>
    <source>
        <strain evidence="4">DSM 15053</strain>
    </source>
</reference>
<evidence type="ECO:0000313" key="5">
    <source>
        <dbReference type="Proteomes" id="UP000004893"/>
    </source>
</evidence>
<dbReference type="InterPro" id="IPR004992">
    <property type="entry name" value="EutN_CcmL"/>
</dbReference>
<dbReference type="CDD" id="cd01614">
    <property type="entry name" value="EutN_CcmL"/>
    <property type="match status" value="1"/>
</dbReference>
<dbReference type="GO" id="GO:0031470">
    <property type="term" value="C:carboxysome"/>
    <property type="evidence" value="ECO:0007669"/>
    <property type="project" value="UniProtKB-SubCell"/>
</dbReference>
<dbReference type="EMBL" id="ABYI02000007">
    <property type="protein sequence ID" value="EEG75624.1"/>
    <property type="molecule type" value="Genomic_DNA"/>
</dbReference>
<dbReference type="PANTHER" id="PTHR36539">
    <property type="entry name" value="ETHANOLAMINE UTILIZATION PROTEIN EUTN"/>
    <property type="match status" value="1"/>
</dbReference>
<dbReference type="SUPFAM" id="SSF159133">
    <property type="entry name" value="EutN/CcmL-like"/>
    <property type="match status" value="1"/>
</dbReference>
<dbReference type="eggNOG" id="COG4576">
    <property type="taxonomic scope" value="Bacteria"/>
</dbReference>
<organism evidence="4 5">
    <name type="scientific">[Clostridium] hylemonae DSM 15053</name>
    <dbReference type="NCBI Taxonomy" id="553973"/>
    <lineage>
        <taxon>Bacteria</taxon>
        <taxon>Bacillati</taxon>
        <taxon>Bacillota</taxon>
        <taxon>Clostridia</taxon>
        <taxon>Lachnospirales</taxon>
        <taxon>Lachnospiraceae</taxon>
    </lineage>
</organism>
<dbReference type="AlphaFoldDB" id="C0BX26"/>
<dbReference type="STRING" id="553973.CLOHYLEM_04360"/>
<dbReference type="PANTHER" id="PTHR36539:SF1">
    <property type="entry name" value="BACTERIAL MICROCOMPARTMENT SHELL VERTEX PROTEIN EUTN"/>
    <property type="match status" value="1"/>
</dbReference>
<proteinExistence type="predicted"/>
<name>C0BX26_9FIRM</name>
<dbReference type="PROSITE" id="PS51932">
    <property type="entry name" value="BMV"/>
    <property type="match status" value="1"/>
</dbReference>
<dbReference type="Gene3D" id="2.40.50.220">
    <property type="entry name" value="EutN/Ccml"/>
    <property type="match status" value="1"/>
</dbReference>
<protein>
    <submittedName>
        <fullName evidence="4">Ethanolamine utilization protein EutN/carboxysome structural protein Ccml</fullName>
    </submittedName>
</protein>
<keyword evidence="3" id="KW-1283">Bacterial microcompartment</keyword>
<evidence type="ECO:0000256" key="2">
    <source>
        <dbReference type="ARBA" id="ARBA00023669"/>
    </source>
</evidence>
<dbReference type="Proteomes" id="UP000004893">
    <property type="component" value="Unassembled WGS sequence"/>
</dbReference>
<evidence type="ECO:0000256" key="3">
    <source>
        <dbReference type="ARBA" id="ARBA00024446"/>
    </source>
</evidence>
<dbReference type="HOGENOM" id="CLU_148498_2_2_9"/>
<reference evidence="4" key="1">
    <citation type="submission" date="2009-02" db="EMBL/GenBank/DDBJ databases">
        <authorList>
            <person name="Fulton L."/>
            <person name="Clifton S."/>
            <person name="Fulton B."/>
            <person name="Xu J."/>
            <person name="Minx P."/>
            <person name="Pepin K.H."/>
            <person name="Johnson M."/>
            <person name="Bhonagiri V."/>
            <person name="Nash W.E."/>
            <person name="Mardis E.R."/>
            <person name="Wilson R.K."/>
        </authorList>
    </citation>
    <scope>NUCLEOTIDE SEQUENCE [LARGE SCALE GENOMIC DNA]</scope>
    <source>
        <strain evidence="4">DSM 15053</strain>
    </source>
</reference>
<comment type="caution">
    <text evidence="4">The sequence shown here is derived from an EMBL/GenBank/DDBJ whole genome shotgun (WGS) entry which is preliminary data.</text>
</comment>
<dbReference type="RefSeq" id="WP_006441694.1">
    <property type="nucleotide sequence ID" value="NZ_CP036524.1"/>
</dbReference>
<evidence type="ECO:0000313" key="4">
    <source>
        <dbReference type="EMBL" id="EEG75624.1"/>
    </source>
</evidence>
<keyword evidence="5" id="KW-1185">Reference proteome</keyword>
<dbReference type="OrthoDB" id="196195at2"/>
<gene>
    <name evidence="4" type="ORF">CLOHYLEM_04360</name>
</gene>
<accession>C0BX26</accession>
<evidence type="ECO:0000256" key="1">
    <source>
        <dbReference type="ARBA" id="ARBA00023587"/>
    </source>
</evidence>
<keyword evidence="2" id="KW-1282">Carboxysome</keyword>
<dbReference type="SMR" id="C0BX26"/>
<dbReference type="InterPro" id="IPR036677">
    <property type="entry name" value="EutN_CcmL_sf"/>
</dbReference>
<dbReference type="Pfam" id="PF03319">
    <property type="entry name" value="EutN_CcmL"/>
    <property type="match status" value="1"/>
</dbReference>